<feature type="region of interest" description="Disordered" evidence="1">
    <location>
        <begin position="209"/>
        <end position="250"/>
    </location>
</feature>
<feature type="transmembrane region" description="Helical" evidence="2">
    <location>
        <begin position="259"/>
        <end position="283"/>
    </location>
</feature>
<proteinExistence type="predicted"/>
<evidence type="ECO:0000256" key="2">
    <source>
        <dbReference type="SAM" id="Phobius"/>
    </source>
</evidence>
<keyword evidence="2" id="KW-0812">Transmembrane</keyword>
<feature type="compositionally biased region" description="Polar residues" evidence="1">
    <location>
        <begin position="211"/>
        <end position="222"/>
    </location>
</feature>
<dbReference type="Proteomes" id="UP000305196">
    <property type="component" value="Unassembled WGS sequence"/>
</dbReference>
<name>A0A1G4EC37_PLAVI</name>
<feature type="region of interest" description="Disordered" evidence="1">
    <location>
        <begin position="307"/>
        <end position="330"/>
    </location>
</feature>
<dbReference type="VEuPathDB" id="PlasmoDB:PVW1_100022600"/>
<dbReference type="VEuPathDB" id="PlasmoDB:PVX_148260"/>
<protein>
    <submittedName>
        <fullName evidence="3">Plasmodium variant antigen protein Cir/Yir/Bir/Plasmodium vivax Vir protein, putative</fullName>
    </submittedName>
</protein>
<evidence type="ECO:0000313" key="3">
    <source>
        <dbReference type="EMBL" id="SCA59618.1"/>
    </source>
</evidence>
<feature type="compositionally biased region" description="Polar residues" evidence="1">
    <location>
        <begin position="320"/>
        <end position="330"/>
    </location>
</feature>
<dbReference type="EMBL" id="FLYI01000010">
    <property type="protein sequence ID" value="SCA59618.1"/>
    <property type="molecule type" value="Genomic_DNA"/>
</dbReference>
<evidence type="ECO:0000256" key="1">
    <source>
        <dbReference type="SAM" id="MobiDB-lite"/>
    </source>
</evidence>
<dbReference type="InterPro" id="IPR008780">
    <property type="entry name" value="Plasmodium_Vir"/>
</dbReference>
<dbReference type="InterPro" id="IPR006477">
    <property type="entry name" value="Yir_bir_cir"/>
</dbReference>
<keyword evidence="2" id="KW-0472">Membrane</keyword>
<dbReference type="VEuPathDB" id="PlasmoDB:PVP01_0001350"/>
<keyword evidence="2" id="KW-1133">Transmembrane helix</keyword>
<dbReference type="Pfam" id="PF06022">
    <property type="entry name" value="Cir_Bir_Yir"/>
    <property type="match status" value="1"/>
</dbReference>
<sequence length="330" mass="38964">MANDYEFFKYCDMLLDYERLSKEDYLNDDYSDTCSIQSEEWSDEFTTICKNFKLLCQYVKLRKGHDQVDNPIIYEQYMNFWLNFELDRIQNNKYTASNFYRIIKVNNFPFFIYNFDINITDIKKSDLEEMKKIYDLYKEFYDLHSMYFSTVINDTCINKADSCVSKYSNLIKTCPPQDNRKFCTALSNFKNTYNELKEKKPCVTKDLPTLPSYQKETTSSEPLDTAGEHMSTQTETPPLEGSLPIAEETPPSKNNTFEIIGYTSATSVFLFGTYMFTPVGSWFRRNILKKRTIITDLQEESRKSLDISQIQHEHEHKSPYNISYQSAEYS</sequence>
<dbReference type="VEuPathDB" id="PlasmoDB:PVPAM_100007800"/>
<reference evidence="3 4" key="1">
    <citation type="submission" date="2016-07" db="EMBL/GenBank/DDBJ databases">
        <authorList>
            <consortium name="Pathogen Informatics"/>
        </authorList>
    </citation>
    <scope>NUCLEOTIDE SEQUENCE [LARGE SCALE GENOMIC DNA]</scope>
</reference>
<accession>A0A1G4EC37</accession>
<evidence type="ECO:0000313" key="4">
    <source>
        <dbReference type="Proteomes" id="UP000305196"/>
    </source>
</evidence>
<dbReference type="AlphaFoldDB" id="A0A1G4EC37"/>
<gene>
    <name evidence="3" type="ORF">PVC01_000015900</name>
</gene>
<organism evidence="3 4">
    <name type="scientific">Plasmodium vivax</name>
    <name type="common">malaria parasite P. vivax</name>
    <dbReference type="NCBI Taxonomy" id="5855"/>
    <lineage>
        <taxon>Eukaryota</taxon>
        <taxon>Sar</taxon>
        <taxon>Alveolata</taxon>
        <taxon>Apicomplexa</taxon>
        <taxon>Aconoidasida</taxon>
        <taxon>Haemosporida</taxon>
        <taxon>Plasmodiidae</taxon>
        <taxon>Plasmodium</taxon>
        <taxon>Plasmodium (Plasmodium)</taxon>
    </lineage>
</organism>
<feature type="compositionally biased region" description="Basic and acidic residues" evidence="1">
    <location>
        <begin position="307"/>
        <end position="318"/>
    </location>
</feature>
<dbReference type="Pfam" id="PF05795">
    <property type="entry name" value="Plasmodium_Vir"/>
    <property type="match status" value="1"/>
</dbReference>